<dbReference type="PANTHER" id="PTHR21666:SF289">
    <property type="entry name" value="L-ALA--D-GLU ENDOPEPTIDASE"/>
    <property type="match status" value="1"/>
</dbReference>
<evidence type="ECO:0000256" key="2">
    <source>
        <dbReference type="SAM" id="Coils"/>
    </source>
</evidence>
<keyword evidence="3" id="KW-0812">Transmembrane</keyword>
<dbReference type="FunFam" id="2.70.70.10:FF:000006">
    <property type="entry name" value="M23 family peptidase"/>
    <property type="match status" value="1"/>
</dbReference>
<dbReference type="GO" id="GO:0004222">
    <property type="term" value="F:metalloendopeptidase activity"/>
    <property type="evidence" value="ECO:0007669"/>
    <property type="project" value="TreeGrafter"/>
</dbReference>
<evidence type="ECO:0000256" key="1">
    <source>
        <dbReference type="ARBA" id="ARBA00022729"/>
    </source>
</evidence>
<keyword evidence="3" id="KW-1133">Transmembrane helix</keyword>
<feature type="coiled-coil region" evidence="2">
    <location>
        <begin position="63"/>
        <end position="97"/>
    </location>
</feature>
<dbReference type="PANTHER" id="PTHR21666">
    <property type="entry name" value="PEPTIDASE-RELATED"/>
    <property type="match status" value="1"/>
</dbReference>
<evidence type="ECO:0000313" key="5">
    <source>
        <dbReference type="EMBL" id="QGT49948.1"/>
    </source>
</evidence>
<dbReference type="InterPro" id="IPR016047">
    <property type="entry name" value="M23ase_b-sheet_dom"/>
</dbReference>
<accession>A0A650ELE7</accession>
<protein>
    <submittedName>
        <fullName evidence="5">Peptidase</fullName>
    </submittedName>
</protein>
<keyword evidence="2" id="KW-0175">Coiled coil</keyword>
<sequence>MRSGDSRLILMITDQNGSRYLNVHAIFKQVSLYVVVFIITLVIFGIVSIKTLGAEIRKMSVLNEMIAKKYERMLAKNEALNEQIEQRIEEISQVDDRVGDLEHIIGVTLDNHELEREESSLEHRIDVASLTGTQRAFVMKFVPNGYPMKRYNRISADYGYRVHPLFFTRHLHTGVDFATEIGTPVYATADGVVNAAGFSTGGYGNLVKVDHSLGFMTYYAHLNKVVVKKGMFVKRGQLIAYSGNTGQSTGPHLHYEVRFLGNVINPKNFMEWTMSDFDSIFTKERSIAWQSLLATINSLME</sequence>
<dbReference type="SUPFAM" id="SSF51261">
    <property type="entry name" value="Duplicated hybrid motif"/>
    <property type="match status" value="1"/>
</dbReference>
<evidence type="ECO:0000256" key="3">
    <source>
        <dbReference type="SAM" id="Phobius"/>
    </source>
</evidence>
<dbReference type="InterPro" id="IPR050570">
    <property type="entry name" value="Cell_wall_metabolism_enzyme"/>
</dbReference>
<name>A0A650ELE7_9HELI</name>
<feature type="transmembrane region" description="Helical" evidence="3">
    <location>
        <begin position="30"/>
        <end position="49"/>
    </location>
</feature>
<keyword evidence="3" id="KW-0472">Membrane</keyword>
<dbReference type="CDD" id="cd12797">
    <property type="entry name" value="M23_peptidase"/>
    <property type="match status" value="1"/>
</dbReference>
<gene>
    <name evidence="5" type="ORF">Helico4rc_0670</name>
</gene>
<dbReference type="Pfam" id="PF01551">
    <property type="entry name" value="Peptidase_M23"/>
    <property type="match status" value="1"/>
</dbReference>
<keyword evidence="1" id="KW-0732">Signal</keyword>
<organism evidence="5">
    <name type="scientific">uncultured Helicobacter sp</name>
    <dbReference type="NCBI Taxonomy" id="175537"/>
    <lineage>
        <taxon>Bacteria</taxon>
        <taxon>Pseudomonadati</taxon>
        <taxon>Campylobacterota</taxon>
        <taxon>Epsilonproteobacteria</taxon>
        <taxon>Campylobacterales</taxon>
        <taxon>Helicobacteraceae</taxon>
        <taxon>Helicobacter</taxon>
        <taxon>environmental samples</taxon>
    </lineage>
</organism>
<dbReference type="InterPro" id="IPR011055">
    <property type="entry name" value="Dup_hybrid_motif"/>
</dbReference>
<evidence type="ECO:0000259" key="4">
    <source>
        <dbReference type="Pfam" id="PF01551"/>
    </source>
</evidence>
<reference evidence="5" key="1">
    <citation type="journal article" date="2020" name="J. ISSAAS">
        <title>Lactobacilli and other gastrointestinal microbiota of Peromyscus leucopus, reservoir host for agents of Lyme disease and other zoonoses in North America.</title>
        <authorList>
            <person name="Milovic A."/>
            <person name="Bassam K."/>
            <person name="Shao H."/>
            <person name="Chatzistamou I."/>
            <person name="Tufts D.M."/>
            <person name="Diuk-Wasser M."/>
            <person name="Barbour A.G."/>
        </authorList>
    </citation>
    <scope>NUCLEOTIDE SEQUENCE</scope>
    <source>
        <strain evidence="5">LL4</strain>
    </source>
</reference>
<dbReference type="Gene3D" id="2.70.70.10">
    <property type="entry name" value="Glucose Permease (Domain IIA)"/>
    <property type="match status" value="1"/>
</dbReference>
<proteinExistence type="predicted"/>
<feature type="domain" description="M23ase beta-sheet core" evidence="4">
    <location>
        <begin position="171"/>
        <end position="266"/>
    </location>
</feature>
<dbReference type="AlphaFoldDB" id="A0A650ELE7"/>
<dbReference type="EMBL" id="MN577567">
    <property type="protein sequence ID" value="QGT49948.1"/>
    <property type="molecule type" value="Genomic_DNA"/>
</dbReference>